<dbReference type="EMBL" id="KI293747">
    <property type="protein sequence ID" value="ESA04934.1"/>
    <property type="molecule type" value="Genomic_DNA"/>
</dbReference>
<dbReference type="VEuPathDB" id="FungiDB:RhiirFUN_010910"/>
<protein>
    <submittedName>
        <fullName evidence="2">Uncharacterized protein</fullName>
    </submittedName>
</protein>
<name>U9T9S5_RHIID</name>
<dbReference type="AlphaFoldDB" id="U9T9S5"/>
<evidence type="ECO:0000313" key="2">
    <source>
        <dbReference type="EMBL" id="ESA04934.1"/>
    </source>
</evidence>
<feature type="region of interest" description="Disordered" evidence="1">
    <location>
        <begin position="1"/>
        <end position="22"/>
    </location>
</feature>
<sequence>MSSKLTLVTPMDRPKPTVLPKSLDEDELPVTEEDMNLYNQVNRNCSSRLHEIKKEEISEDEKWGKERKVLSQRKRRIKRNGKVVNKVSDIDT</sequence>
<dbReference type="HOGENOM" id="CLU_2414428_0_0_1"/>
<proteinExistence type="predicted"/>
<accession>U9T9S5</accession>
<reference evidence="2" key="1">
    <citation type="submission" date="2013-07" db="EMBL/GenBank/DDBJ databases">
        <title>The genome of an arbuscular mycorrhizal fungus provides insights into the evolution of the oldest plant symbiosis.</title>
        <authorList>
            <consortium name="DOE Joint Genome Institute"/>
            <person name="Tisserant E."/>
            <person name="Malbreil M."/>
            <person name="Kuo A."/>
            <person name="Kohler A."/>
            <person name="Symeonidi A."/>
            <person name="Balestrini R."/>
            <person name="Charron P."/>
            <person name="Duensing N."/>
            <person name="Frei-dit-Frey N."/>
            <person name="Gianinazzi-Pearson V."/>
            <person name="Gilbert B."/>
            <person name="Handa Y."/>
            <person name="Hijri M."/>
            <person name="Kaul R."/>
            <person name="Kawaguchi M."/>
            <person name="Krajinski F."/>
            <person name="Lammers P."/>
            <person name="Lapierre D."/>
            <person name="Masclaux F.G."/>
            <person name="Murat C."/>
            <person name="Morin E."/>
            <person name="Ndikumana S."/>
            <person name="Pagni M."/>
            <person name="Petitpierre D."/>
            <person name="Requena N."/>
            <person name="Rosikiewicz P."/>
            <person name="Riley R."/>
            <person name="Saito K."/>
            <person name="San Clemente H."/>
            <person name="Shapiro H."/>
            <person name="van Tuinen D."/>
            <person name="Becard G."/>
            <person name="Bonfante P."/>
            <person name="Paszkowski U."/>
            <person name="Shachar-Hill Y."/>
            <person name="Young J.P."/>
            <person name="Sanders I.R."/>
            <person name="Henrissat B."/>
            <person name="Rensing S.A."/>
            <person name="Grigoriev I.V."/>
            <person name="Corradi N."/>
            <person name="Roux C."/>
            <person name="Martin F."/>
        </authorList>
    </citation>
    <scope>NUCLEOTIDE SEQUENCE</scope>
    <source>
        <strain evidence="2">DAOM 197198</strain>
    </source>
</reference>
<evidence type="ECO:0000256" key="1">
    <source>
        <dbReference type="SAM" id="MobiDB-lite"/>
    </source>
</evidence>
<gene>
    <name evidence="2" type="ORF">GLOINDRAFT_4221</name>
</gene>
<organism evidence="2">
    <name type="scientific">Rhizophagus irregularis (strain DAOM 181602 / DAOM 197198 / MUCL 43194)</name>
    <name type="common">Arbuscular mycorrhizal fungus</name>
    <name type="synonym">Glomus intraradices</name>
    <dbReference type="NCBI Taxonomy" id="747089"/>
    <lineage>
        <taxon>Eukaryota</taxon>
        <taxon>Fungi</taxon>
        <taxon>Fungi incertae sedis</taxon>
        <taxon>Mucoromycota</taxon>
        <taxon>Glomeromycotina</taxon>
        <taxon>Glomeromycetes</taxon>
        <taxon>Glomerales</taxon>
        <taxon>Glomeraceae</taxon>
        <taxon>Rhizophagus</taxon>
    </lineage>
</organism>